<sequence>MSWDNPAYATDYSCEHSTSDYYSDTPSSSSNYQNPWTSGYGSGASSSGYAANTHSSSSSSSSSRYGSPSPAYSSSAYLDPFATRPPPSAVTAQPVVPPGIRPVVLAISRTGNANLGRLASRITLVNRRLEDMDQIQCDLQGPNQRPHAVLVLHPGIFSLERNSPGQRVSGWLQAYLYSRGTVIVCRAAAADGETAHINGWLHATVGLRWRVGSTRLNTNLTRSAQPVGRRQGWANRHELADLPLFCQSTFRCLTHVRPCDVWYCISPGAQHRTRQGRLEYVPPAEANATGVAFTWVRNGFFGWIGDTDRSAQQEIMMAGMLGLDISHWFAQG</sequence>
<accession>A0A2T2ZTW5</accession>
<proteinExistence type="predicted"/>
<feature type="compositionally biased region" description="Low complexity" evidence="1">
    <location>
        <begin position="43"/>
        <end position="66"/>
    </location>
</feature>
<evidence type="ECO:0000313" key="2">
    <source>
        <dbReference type="EMBL" id="PSR76550.1"/>
    </source>
</evidence>
<feature type="region of interest" description="Disordered" evidence="1">
    <location>
        <begin position="1"/>
        <end position="66"/>
    </location>
</feature>
<evidence type="ECO:0000313" key="3">
    <source>
        <dbReference type="Proteomes" id="UP000241462"/>
    </source>
</evidence>
<dbReference type="AlphaFoldDB" id="A0A2T2ZTW5"/>
<keyword evidence="3" id="KW-1185">Reference proteome</keyword>
<organism evidence="2 3">
    <name type="scientific">Coniella lustricola</name>
    <dbReference type="NCBI Taxonomy" id="2025994"/>
    <lineage>
        <taxon>Eukaryota</taxon>
        <taxon>Fungi</taxon>
        <taxon>Dikarya</taxon>
        <taxon>Ascomycota</taxon>
        <taxon>Pezizomycotina</taxon>
        <taxon>Sordariomycetes</taxon>
        <taxon>Sordariomycetidae</taxon>
        <taxon>Diaporthales</taxon>
        <taxon>Schizoparmaceae</taxon>
        <taxon>Coniella</taxon>
    </lineage>
</organism>
<dbReference type="InParanoid" id="A0A2T2ZTW5"/>
<protein>
    <submittedName>
        <fullName evidence="2">Uncharacterized protein</fullName>
    </submittedName>
</protein>
<dbReference type="EMBL" id="KZ678703">
    <property type="protein sequence ID" value="PSR76550.1"/>
    <property type="molecule type" value="Genomic_DNA"/>
</dbReference>
<name>A0A2T2ZTW5_9PEZI</name>
<dbReference type="Proteomes" id="UP000241462">
    <property type="component" value="Unassembled WGS sequence"/>
</dbReference>
<gene>
    <name evidence="2" type="ORF">BD289DRAFT_172491</name>
</gene>
<reference evidence="2 3" key="1">
    <citation type="journal article" date="2018" name="Mycol. Prog.">
        <title>Coniella lustricola, a new species from submerged detritus.</title>
        <authorList>
            <person name="Raudabaugh D.B."/>
            <person name="Iturriaga T."/>
            <person name="Carver A."/>
            <person name="Mondo S."/>
            <person name="Pangilinan J."/>
            <person name="Lipzen A."/>
            <person name="He G."/>
            <person name="Amirebrahimi M."/>
            <person name="Grigoriev I.V."/>
            <person name="Miller A.N."/>
        </authorList>
    </citation>
    <scope>NUCLEOTIDE SEQUENCE [LARGE SCALE GENOMIC DNA]</scope>
    <source>
        <strain evidence="2 3">B22-T-1</strain>
    </source>
</reference>
<evidence type="ECO:0000256" key="1">
    <source>
        <dbReference type="SAM" id="MobiDB-lite"/>
    </source>
</evidence>
<feature type="compositionally biased region" description="Low complexity" evidence="1">
    <location>
        <begin position="19"/>
        <end position="30"/>
    </location>
</feature>